<reference evidence="1" key="1">
    <citation type="submission" date="2021-03" db="EMBL/GenBank/DDBJ databases">
        <authorList>
            <consortium name="DOE Joint Genome Institute"/>
            <person name="Ahrendt S."/>
            <person name="Looney B.P."/>
            <person name="Miyauchi S."/>
            <person name="Morin E."/>
            <person name="Drula E."/>
            <person name="Courty P.E."/>
            <person name="Chicoki N."/>
            <person name="Fauchery L."/>
            <person name="Kohler A."/>
            <person name="Kuo A."/>
            <person name="Labutti K."/>
            <person name="Pangilinan J."/>
            <person name="Lipzen A."/>
            <person name="Riley R."/>
            <person name="Andreopoulos W."/>
            <person name="He G."/>
            <person name="Johnson J."/>
            <person name="Barry K.W."/>
            <person name="Grigoriev I.V."/>
            <person name="Nagy L."/>
            <person name="Hibbett D."/>
            <person name="Henrissat B."/>
            <person name="Matheny P.B."/>
            <person name="Labbe J."/>
            <person name="Martin F."/>
        </authorList>
    </citation>
    <scope>NUCLEOTIDE SEQUENCE</scope>
    <source>
        <strain evidence="1">HHB10654</strain>
    </source>
</reference>
<evidence type="ECO:0000313" key="1">
    <source>
        <dbReference type="EMBL" id="KAI0068200.1"/>
    </source>
</evidence>
<accession>A0ACB8TIJ4</accession>
<reference evidence="1" key="2">
    <citation type="journal article" date="2022" name="New Phytol.">
        <title>Evolutionary transition to the ectomycorrhizal habit in the genomes of a hyperdiverse lineage of mushroom-forming fungi.</title>
        <authorList>
            <person name="Looney B."/>
            <person name="Miyauchi S."/>
            <person name="Morin E."/>
            <person name="Drula E."/>
            <person name="Courty P.E."/>
            <person name="Kohler A."/>
            <person name="Kuo A."/>
            <person name="LaButti K."/>
            <person name="Pangilinan J."/>
            <person name="Lipzen A."/>
            <person name="Riley R."/>
            <person name="Andreopoulos W."/>
            <person name="He G."/>
            <person name="Johnson J."/>
            <person name="Nolan M."/>
            <person name="Tritt A."/>
            <person name="Barry K.W."/>
            <person name="Grigoriev I.V."/>
            <person name="Nagy L.G."/>
            <person name="Hibbett D."/>
            <person name="Henrissat B."/>
            <person name="Matheny P.B."/>
            <person name="Labbe J."/>
            <person name="Martin F.M."/>
        </authorList>
    </citation>
    <scope>NUCLEOTIDE SEQUENCE</scope>
    <source>
        <strain evidence="1">HHB10654</strain>
    </source>
</reference>
<organism evidence="1 2">
    <name type="scientific">Artomyces pyxidatus</name>
    <dbReference type="NCBI Taxonomy" id="48021"/>
    <lineage>
        <taxon>Eukaryota</taxon>
        <taxon>Fungi</taxon>
        <taxon>Dikarya</taxon>
        <taxon>Basidiomycota</taxon>
        <taxon>Agaricomycotina</taxon>
        <taxon>Agaricomycetes</taxon>
        <taxon>Russulales</taxon>
        <taxon>Auriscalpiaceae</taxon>
        <taxon>Artomyces</taxon>
    </lineage>
</organism>
<sequence length="181" mass="20421">MPVLPPDDLEEVQYQYDSDFTQDSSPPASESESDAPHARAPLDPALAALIPREFYARPAFPPDFVWVCPLGDCRHTIDLLNLTDEDVRGARRGGQRVFLRRQPWKVGDEQRTRMFYDLVSAHWQAHMPELGLELAVNQDGVKEVSDVLLFFTLGSADDDVTPCSCAGRIRVRLILRQSSLR</sequence>
<proteinExistence type="predicted"/>
<comment type="caution">
    <text evidence="1">The sequence shown here is derived from an EMBL/GenBank/DDBJ whole genome shotgun (WGS) entry which is preliminary data.</text>
</comment>
<dbReference type="Proteomes" id="UP000814140">
    <property type="component" value="Unassembled WGS sequence"/>
</dbReference>
<dbReference type="EMBL" id="MU277188">
    <property type="protein sequence ID" value="KAI0068200.1"/>
    <property type="molecule type" value="Genomic_DNA"/>
</dbReference>
<keyword evidence="2" id="KW-1185">Reference proteome</keyword>
<protein>
    <submittedName>
        <fullName evidence="1">Uncharacterized protein</fullName>
    </submittedName>
</protein>
<gene>
    <name evidence="1" type="ORF">BV25DRAFT_1818582</name>
</gene>
<name>A0ACB8TIJ4_9AGAM</name>
<evidence type="ECO:0000313" key="2">
    <source>
        <dbReference type="Proteomes" id="UP000814140"/>
    </source>
</evidence>